<dbReference type="SUPFAM" id="SSF142433">
    <property type="entry name" value="CinA-like"/>
    <property type="match status" value="1"/>
</dbReference>
<accession>A0A8J2ZDS9</accession>
<proteinExistence type="predicted"/>
<dbReference type="Gene3D" id="3.90.950.20">
    <property type="entry name" value="CinA-like"/>
    <property type="match status" value="1"/>
</dbReference>
<dbReference type="InterPro" id="IPR008136">
    <property type="entry name" value="CinA_C"/>
</dbReference>
<reference evidence="2 3" key="1">
    <citation type="journal article" date="2014" name="Int. J. Syst. Evol. Microbiol.">
        <title>Complete genome sequence of Corynebacterium casei LMG S-19264T (=DSM 44701T), isolated from a smear-ripened cheese.</title>
        <authorList>
            <consortium name="US DOE Joint Genome Institute (JGI-PGF)"/>
            <person name="Walter F."/>
            <person name="Albersmeier A."/>
            <person name="Kalinowski J."/>
            <person name="Ruckert C."/>
        </authorList>
    </citation>
    <scope>NUCLEOTIDE SEQUENCE [LARGE SCALE GENOMIC DNA]</scope>
    <source>
        <strain evidence="2 3">CGMCC 1.16330</strain>
    </source>
</reference>
<keyword evidence="3" id="KW-1185">Reference proteome</keyword>
<dbReference type="AlphaFoldDB" id="A0A8J2ZDS9"/>
<name>A0A8J2ZDS9_9PROT</name>
<organism evidence="2 3">
    <name type="scientific">Caldovatus sediminis</name>
    <dbReference type="NCBI Taxonomy" id="2041189"/>
    <lineage>
        <taxon>Bacteria</taxon>
        <taxon>Pseudomonadati</taxon>
        <taxon>Pseudomonadota</taxon>
        <taxon>Alphaproteobacteria</taxon>
        <taxon>Acetobacterales</taxon>
        <taxon>Roseomonadaceae</taxon>
        <taxon>Caldovatus</taxon>
    </lineage>
</organism>
<feature type="domain" description="CinA C-terminal" evidence="1">
    <location>
        <begin position="8"/>
        <end position="158"/>
    </location>
</feature>
<dbReference type="Proteomes" id="UP000597507">
    <property type="component" value="Unassembled WGS sequence"/>
</dbReference>
<evidence type="ECO:0000259" key="1">
    <source>
        <dbReference type="Pfam" id="PF02464"/>
    </source>
</evidence>
<protein>
    <submittedName>
        <fullName evidence="2">Damage-inducible protein</fullName>
    </submittedName>
</protein>
<dbReference type="InterPro" id="IPR036653">
    <property type="entry name" value="CinA-like_C"/>
</dbReference>
<sequence length="167" mass="16723">MEILLPRAAKAAALLKARGETLAVAESSTGGLISAALLAQPGASAYFRGGGVIYTRPARAGLLGIGDADLAGFRPSTERYAVLLAERARERMGGSVWGLGESGATGPTGNRYGDPAGHGCIAVAGPGGARAITLETGSADRVANMRAFAIAALDLLIGALEAAPPRP</sequence>
<dbReference type="Pfam" id="PF02464">
    <property type="entry name" value="CinA"/>
    <property type="match status" value="1"/>
</dbReference>
<evidence type="ECO:0000313" key="2">
    <source>
        <dbReference type="EMBL" id="GGG41913.1"/>
    </source>
</evidence>
<comment type="caution">
    <text evidence="2">The sequence shown here is derived from an EMBL/GenBank/DDBJ whole genome shotgun (WGS) entry which is preliminary data.</text>
</comment>
<evidence type="ECO:0000313" key="3">
    <source>
        <dbReference type="Proteomes" id="UP000597507"/>
    </source>
</evidence>
<dbReference type="RefSeq" id="WP_188901969.1">
    <property type="nucleotide sequence ID" value="NZ_BMKS01000010.1"/>
</dbReference>
<gene>
    <name evidence="2" type="ORF">GCM10010964_31780</name>
</gene>
<dbReference type="EMBL" id="BMKS01000010">
    <property type="protein sequence ID" value="GGG41913.1"/>
    <property type="molecule type" value="Genomic_DNA"/>
</dbReference>